<evidence type="ECO:0000313" key="1">
    <source>
        <dbReference type="EMBL" id="OEF99398.1"/>
    </source>
</evidence>
<dbReference type="Pfam" id="PF10049">
    <property type="entry name" value="DUF2283"/>
    <property type="match status" value="1"/>
</dbReference>
<gene>
    <name evidence="1" type="ORF">BHF71_02095</name>
</gene>
<dbReference type="EMBL" id="MIJF01000024">
    <property type="protein sequence ID" value="OEF99398.1"/>
    <property type="molecule type" value="Genomic_DNA"/>
</dbReference>
<proteinExistence type="predicted"/>
<keyword evidence="2" id="KW-1185">Reference proteome</keyword>
<dbReference type="InterPro" id="IPR019270">
    <property type="entry name" value="DUF2283"/>
</dbReference>
<comment type="caution">
    <text evidence="1">The sequence shown here is derived from an EMBL/GenBank/DDBJ whole genome shotgun (WGS) entry which is preliminary data.</text>
</comment>
<evidence type="ECO:0000313" key="2">
    <source>
        <dbReference type="Proteomes" id="UP000243739"/>
    </source>
</evidence>
<sequence length="84" mass="9886">MFAQIKQDHNFRFNYDSEHDVLYVYFGEPKISYEDETAPGVFIRIAESDETITGVIILDYKKKNRTNIKIPVNINFNEINLNIN</sequence>
<accession>A0A1D2YUK7</accession>
<name>A0A1D2YUK7_9BACI</name>
<protein>
    <recommendedName>
        <fullName evidence="3">DUF2283 domain-containing protein</fullName>
    </recommendedName>
</protein>
<evidence type="ECO:0008006" key="3">
    <source>
        <dbReference type="Google" id="ProtNLM"/>
    </source>
</evidence>
<reference evidence="1 2" key="1">
    <citation type="submission" date="2016-09" db="EMBL/GenBank/DDBJ databases">
        <title>Draft genome sequence for the type strain of Vulcanibacillus modesticaldus BR, a strictly anaerobic, moderately thermophilic, and nitrate-reducing bacterium from deep sea-hydrothermal vents of the Mid-Atlantic Ridge.</title>
        <authorList>
            <person name="Abin C.A."/>
            <person name="Hollibaugh J.T."/>
        </authorList>
    </citation>
    <scope>NUCLEOTIDE SEQUENCE [LARGE SCALE GENOMIC DNA]</scope>
    <source>
        <strain evidence="1 2">BR</strain>
    </source>
</reference>
<organism evidence="1 2">
    <name type="scientific">Vulcanibacillus modesticaldus</name>
    <dbReference type="NCBI Taxonomy" id="337097"/>
    <lineage>
        <taxon>Bacteria</taxon>
        <taxon>Bacillati</taxon>
        <taxon>Bacillota</taxon>
        <taxon>Bacilli</taxon>
        <taxon>Bacillales</taxon>
        <taxon>Bacillaceae</taxon>
        <taxon>Vulcanibacillus</taxon>
    </lineage>
</organism>
<dbReference type="STRING" id="337097.BHF71_02095"/>
<dbReference type="AlphaFoldDB" id="A0A1D2YUK7"/>
<dbReference type="Proteomes" id="UP000243739">
    <property type="component" value="Unassembled WGS sequence"/>
</dbReference>
<dbReference type="RefSeq" id="WP_069656792.1">
    <property type="nucleotide sequence ID" value="NZ_MIJF01000024.1"/>
</dbReference>
<dbReference type="OrthoDB" id="2971983at2"/>